<evidence type="ECO:0000313" key="2">
    <source>
        <dbReference type="Proteomes" id="UP000184267"/>
    </source>
</evidence>
<accession>A0A1M2VD87</accession>
<dbReference type="EMBL" id="MNAD01001427">
    <property type="protein sequence ID" value="OJT05569.1"/>
    <property type="molecule type" value="Genomic_DNA"/>
</dbReference>
<proteinExistence type="predicted"/>
<name>A0A1M2VD87_TRAPU</name>
<protein>
    <submittedName>
        <fullName evidence="1">Uncharacterized protein</fullName>
    </submittedName>
</protein>
<organism evidence="1 2">
    <name type="scientific">Trametes pubescens</name>
    <name type="common">White-rot fungus</name>
    <dbReference type="NCBI Taxonomy" id="154538"/>
    <lineage>
        <taxon>Eukaryota</taxon>
        <taxon>Fungi</taxon>
        <taxon>Dikarya</taxon>
        <taxon>Basidiomycota</taxon>
        <taxon>Agaricomycotina</taxon>
        <taxon>Agaricomycetes</taxon>
        <taxon>Polyporales</taxon>
        <taxon>Polyporaceae</taxon>
        <taxon>Trametes</taxon>
    </lineage>
</organism>
<sequence length="71" mass="7754">MCRLATPRLANISLNTPSFPPPRFRLPTLDFSDDAQVSKSLTTSTNTIKPGQLLSWSESPLDYVGDSDVEG</sequence>
<dbReference type="AlphaFoldDB" id="A0A1M2VD87"/>
<evidence type="ECO:0000313" key="1">
    <source>
        <dbReference type="EMBL" id="OJT05569.1"/>
    </source>
</evidence>
<dbReference type="Proteomes" id="UP000184267">
    <property type="component" value="Unassembled WGS sequence"/>
</dbReference>
<comment type="caution">
    <text evidence="1">The sequence shown here is derived from an EMBL/GenBank/DDBJ whole genome shotgun (WGS) entry which is preliminary data.</text>
</comment>
<keyword evidence="2" id="KW-1185">Reference proteome</keyword>
<gene>
    <name evidence="1" type="ORF">TRAPUB_3618</name>
</gene>
<reference evidence="1 2" key="1">
    <citation type="submission" date="2016-10" db="EMBL/GenBank/DDBJ databases">
        <title>Genome sequence of the basidiomycete white-rot fungus Trametes pubescens.</title>
        <authorList>
            <person name="Makela M.R."/>
            <person name="Granchi Z."/>
            <person name="Peng M."/>
            <person name="De Vries R.P."/>
            <person name="Grigoriev I."/>
            <person name="Riley R."/>
            <person name="Hilden K."/>
        </authorList>
    </citation>
    <scope>NUCLEOTIDE SEQUENCE [LARGE SCALE GENOMIC DNA]</scope>
    <source>
        <strain evidence="1 2">FBCC735</strain>
    </source>
</reference>